<keyword evidence="3" id="KW-0963">Cytoplasm</keyword>
<dbReference type="PROSITE" id="PS01162">
    <property type="entry name" value="QOR_ZETA_CRYSTAL"/>
    <property type="match status" value="1"/>
</dbReference>
<dbReference type="AlphaFoldDB" id="A0A3N0E9W5"/>
<dbReference type="GO" id="GO:0008270">
    <property type="term" value="F:zinc ion binding"/>
    <property type="evidence" value="ECO:0007669"/>
    <property type="project" value="InterPro"/>
</dbReference>
<dbReference type="OrthoDB" id="9790818at2"/>
<dbReference type="InterPro" id="IPR020843">
    <property type="entry name" value="ER"/>
</dbReference>
<dbReference type="EMBL" id="RJMB01000010">
    <property type="protein sequence ID" value="RNL84529.1"/>
    <property type="molecule type" value="Genomic_DNA"/>
</dbReference>
<organism evidence="8 9">
    <name type="scientific">Halostreptopolyspora alba</name>
    <dbReference type="NCBI Taxonomy" id="2487137"/>
    <lineage>
        <taxon>Bacteria</taxon>
        <taxon>Bacillati</taxon>
        <taxon>Actinomycetota</taxon>
        <taxon>Actinomycetes</taxon>
        <taxon>Streptosporangiales</taxon>
        <taxon>Nocardiopsidaceae</taxon>
        <taxon>Halostreptopolyspora</taxon>
    </lineage>
</organism>
<dbReference type="Pfam" id="PF00107">
    <property type="entry name" value="ADH_zinc_N"/>
    <property type="match status" value="1"/>
</dbReference>
<dbReference type="InterPro" id="IPR036291">
    <property type="entry name" value="NAD(P)-bd_dom_sf"/>
</dbReference>
<protein>
    <submittedName>
        <fullName evidence="8">Crotonyl-CoA carboxylase/reductase</fullName>
        <ecNumber evidence="8">1.3.1.85</ecNumber>
    </submittedName>
</protein>
<dbReference type="GO" id="GO:0043880">
    <property type="term" value="F:crotonyl-CoA reductase activity"/>
    <property type="evidence" value="ECO:0007669"/>
    <property type="project" value="InterPro"/>
</dbReference>
<dbReference type="Gene3D" id="3.90.180.10">
    <property type="entry name" value="Medium-chain alcohol dehydrogenases, catalytic domain"/>
    <property type="match status" value="2"/>
</dbReference>
<accession>A0A3N0E9W5</accession>
<dbReference type="InterPro" id="IPR013149">
    <property type="entry name" value="ADH-like_C"/>
</dbReference>
<dbReference type="Pfam" id="PF08240">
    <property type="entry name" value="ADH_N"/>
    <property type="match status" value="1"/>
</dbReference>
<evidence type="ECO:0000256" key="3">
    <source>
        <dbReference type="ARBA" id="ARBA00022490"/>
    </source>
</evidence>
<keyword evidence="6" id="KW-0007">Acetylation</keyword>
<sequence length="434" mass="47193">MSELIDAVLAGASGEELARLPLPDAYRAAYLRKKDAGMFGDEPTPDVRRSLHVGEVDVPEVAPDEVVVAVMASSINYNTVWSAMFRPMSTFHFLERFGREDRWAARHDLDYQVVGSDAAGIIVRTGAGVSHWEPGDRVVVQPSTTDPEGPRYSEEGRIPRAWGYETNFGGLGDLTVVKADQLLPKPKHLSWEEAAVNTLCAMTSYRMLVSPNGAGMKQGDVVLIWGAAGGLGSYAVQLVRNGGGIPVPVVSSDRKARLVRALGAEAVLDRREFGDGTLDEPKTRRRIGKAIRDVAGEDPHIVFEHTGKETFGASVFLARSGGTVVTCGSSSGYRHEYDNRYLWMNLKRIVGSHGASRAEAIQTNRLLSLGMLLPVLSASHPLEEVGQASRSLQLGEHLGKVAVRCLAPHDGLGIEDHELRARIGEERLTLFRDP</sequence>
<dbReference type="PANTHER" id="PTHR44154">
    <property type="entry name" value="QUINONE OXIDOREDUCTASE"/>
    <property type="match status" value="1"/>
</dbReference>
<dbReference type="GO" id="GO:0003723">
    <property type="term" value="F:RNA binding"/>
    <property type="evidence" value="ECO:0007669"/>
    <property type="project" value="UniProtKB-KW"/>
</dbReference>
<keyword evidence="8" id="KW-0560">Oxidoreductase</keyword>
<dbReference type="InterPro" id="IPR002364">
    <property type="entry name" value="Quin_OxRdtase/zeta-crystal_CS"/>
</dbReference>
<dbReference type="InterPro" id="IPR051603">
    <property type="entry name" value="Zinc-ADH_QOR/CCCR"/>
</dbReference>
<dbReference type="SUPFAM" id="SSF51735">
    <property type="entry name" value="NAD(P)-binding Rossmann-fold domains"/>
    <property type="match status" value="1"/>
</dbReference>
<dbReference type="InterPro" id="IPR011032">
    <property type="entry name" value="GroES-like_sf"/>
</dbReference>
<dbReference type="GO" id="GO:0005737">
    <property type="term" value="C:cytoplasm"/>
    <property type="evidence" value="ECO:0007669"/>
    <property type="project" value="UniProtKB-SubCell"/>
</dbReference>
<comment type="subunit">
    <text evidence="2">Homotetramer.</text>
</comment>
<evidence type="ECO:0000256" key="4">
    <source>
        <dbReference type="ARBA" id="ARBA00022857"/>
    </source>
</evidence>
<evidence type="ECO:0000313" key="8">
    <source>
        <dbReference type="EMBL" id="RNL84529.1"/>
    </source>
</evidence>
<dbReference type="SUPFAM" id="SSF50129">
    <property type="entry name" value="GroES-like"/>
    <property type="match status" value="1"/>
</dbReference>
<evidence type="ECO:0000259" key="7">
    <source>
        <dbReference type="SMART" id="SM00829"/>
    </source>
</evidence>
<dbReference type="PANTHER" id="PTHR44154:SF1">
    <property type="entry name" value="QUINONE OXIDOREDUCTASE"/>
    <property type="match status" value="1"/>
</dbReference>
<comment type="subcellular location">
    <subcellularLocation>
        <location evidence="1">Cytoplasm</location>
    </subcellularLocation>
</comment>
<dbReference type="InterPro" id="IPR010085">
    <property type="entry name" value="Crot_CoA_red"/>
</dbReference>
<evidence type="ECO:0000256" key="1">
    <source>
        <dbReference type="ARBA" id="ARBA00004496"/>
    </source>
</evidence>
<name>A0A3N0E9W5_9ACTN</name>
<comment type="caution">
    <text evidence="8">The sequence shown here is derived from an EMBL/GenBank/DDBJ whole genome shotgun (WGS) entry which is preliminary data.</text>
</comment>
<proteinExistence type="predicted"/>
<dbReference type="InterPro" id="IPR013154">
    <property type="entry name" value="ADH-like_N"/>
</dbReference>
<dbReference type="EC" id="1.3.1.85" evidence="8"/>
<evidence type="ECO:0000313" key="9">
    <source>
        <dbReference type="Proteomes" id="UP000269198"/>
    </source>
</evidence>
<dbReference type="NCBIfam" id="TIGR01751">
    <property type="entry name" value="crot-CoA-red"/>
    <property type="match status" value="1"/>
</dbReference>
<evidence type="ECO:0000256" key="5">
    <source>
        <dbReference type="ARBA" id="ARBA00022884"/>
    </source>
</evidence>
<evidence type="ECO:0000256" key="6">
    <source>
        <dbReference type="ARBA" id="ARBA00022990"/>
    </source>
</evidence>
<reference evidence="8 9" key="1">
    <citation type="submission" date="2018-11" db="EMBL/GenBank/DDBJ databases">
        <title>The genome draft of YIM 96095.</title>
        <authorList>
            <person name="Tang S.-K."/>
            <person name="Chunyu W.-X."/>
            <person name="Feng Y.-Z."/>
        </authorList>
    </citation>
    <scope>NUCLEOTIDE SEQUENCE [LARGE SCALE GENOMIC DNA]</scope>
    <source>
        <strain evidence="8 9">YIM 96095</strain>
    </source>
</reference>
<evidence type="ECO:0000256" key="2">
    <source>
        <dbReference type="ARBA" id="ARBA00011881"/>
    </source>
</evidence>
<keyword evidence="9" id="KW-1185">Reference proteome</keyword>
<dbReference type="Proteomes" id="UP000269198">
    <property type="component" value="Unassembled WGS sequence"/>
</dbReference>
<gene>
    <name evidence="8" type="primary">ccrA</name>
    <name evidence="8" type="ORF">EFW17_11430</name>
</gene>
<keyword evidence="5" id="KW-0694">RNA-binding</keyword>
<dbReference type="SMART" id="SM00829">
    <property type="entry name" value="PKS_ER"/>
    <property type="match status" value="1"/>
</dbReference>
<keyword evidence="4" id="KW-0521">NADP</keyword>
<feature type="domain" description="Enoyl reductase (ER)" evidence="7">
    <location>
        <begin position="46"/>
        <end position="403"/>
    </location>
</feature>
<dbReference type="RefSeq" id="WP_123201345.1">
    <property type="nucleotide sequence ID" value="NZ_RJMB01000010.1"/>
</dbReference>